<dbReference type="AlphaFoldDB" id="A0A914PNX3"/>
<organism evidence="1 2">
    <name type="scientific">Panagrolaimus davidi</name>
    <dbReference type="NCBI Taxonomy" id="227884"/>
    <lineage>
        <taxon>Eukaryota</taxon>
        <taxon>Metazoa</taxon>
        <taxon>Ecdysozoa</taxon>
        <taxon>Nematoda</taxon>
        <taxon>Chromadorea</taxon>
        <taxon>Rhabditida</taxon>
        <taxon>Tylenchina</taxon>
        <taxon>Panagrolaimomorpha</taxon>
        <taxon>Panagrolaimoidea</taxon>
        <taxon>Panagrolaimidae</taxon>
        <taxon>Panagrolaimus</taxon>
    </lineage>
</organism>
<keyword evidence="1" id="KW-1185">Reference proteome</keyword>
<protein>
    <submittedName>
        <fullName evidence="2">Uncharacterized protein</fullName>
    </submittedName>
</protein>
<evidence type="ECO:0000313" key="2">
    <source>
        <dbReference type="WBParaSite" id="PDA_v2.g20227.t1"/>
    </source>
</evidence>
<sequence>MKKKPNLGIIFNFEKSVNPRKVNAYIDKLVAAGIPDSRPPYFGYGFLDAKRDSQLDNLRKAYDLKIRGDL</sequence>
<name>A0A914PNX3_9BILA</name>
<reference evidence="2" key="1">
    <citation type="submission" date="2022-11" db="UniProtKB">
        <authorList>
            <consortium name="WormBaseParasite"/>
        </authorList>
    </citation>
    <scope>IDENTIFICATION</scope>
</reference>
<evidence type="ECO:0000313" key="1">
    <source>
        <dbReference type="Proteomes" id="UP000887578"/>
    </source>
</evidence>
<dbReference type="Proteomes" id="UP000887578">
    <property type="component" value="Unplaced"/>
</dbReference>
<dbReference type="WBParaSite" id="PDA_v2.g20227.t1">
    <property type="protein sequence ID" value="PDA_v2.g20227.t1"/>
    <property type="gene ID" value="PDA_v2.g20227"/>
</dbReference>
<proteinExistence type="predicted"/>
<accession>A0A914PNX3</accession>